<evidence type="ECO:0000313" key="10">
    <source>
        <dbReference type="Proteomes" id="UP000295781"/>
    </source>
</evidence>
<dbReference type="GO" id="GO:0004034">
    <property type="term" value="F:aldose 1-epimerase activity"/>
    <property type="evidence" value="ECO:0007669"/>
    <property type="project" value="UniProtKB-EC"/>
</dbReference>
<dbReference type="InterPro" id="IPR008183">
    <property type="entry name" value="Aldose_1/G6P_1-epimerase"/>
</dbReference>
<evidence type="ECO:0000256" key="6">
    <source>
        <dbReference type="PIRSR" id="PIRSR005096-1"/>
    </source>
</evidence>
<dbReference type="InterPro" id="IPR014718">
    <property type="entry name" value="GH-type_carb-bd"/>
</dbReference>
<proteinExistence type="inferred from homology"/>
<dbReference type="CDD" id="cd09019">
    <property type="entry name" value="galactose_mutarotase_like"/>
    <property type="match status" value="1"/>
</dbReference>
<reference evidence="9 10" key="1">
    <citation type="submission" date="2015-09" db="EMBL/GenBank/DDBJ databases">
        <title>Sorangium comparison.</title>
        <authorList>
            <person name="Zaburannyi N."/>
            <person name="Bunk B."/>
            <person name="Overmann J."/>
            <person name="Mueller R."/>
        </authorList>
    </citation>
    <scope>NUCLEOTIDE SEQUENCE [LARGE SCALE GENOMIC DNA]</scope>
    <source>
        <strain evidence="9 10">So ceGT47</strain>
    </source>
</reference>
<dbReference type="GO" id="GO:0033499">
    <property type="term" value="P:galactose catabolic process via UDP-galactose, Leloir pathway"/>
    <property type="evidence" value="ECO:0007669"/>
    <property type="project" value="TreeGrafter"/>
</dbReference>
<dbReference type="EMBL" id="CP012670">
    <property type="protein sequence ID" value="AUX27654.1"/>
    <property type="molecule type" value="Genomic_DNA"/>
</dbReference>
<dbReference type="EC" id="5.1.3.3" evidence="5"/>
<dbReference type="GO" id="GO:0030246">
    <property type="term" value="F:carbohydrate binding"/>
    <property type="evidence" value="ECO:0007669"/>
    <property type="project" value="InterPro"/>
</dbReference>
<evidence type="ECO:0000256" key="4">
    <source>
        <dbReference type="ARBA" id="ARBA00023277"/>
    </source>
</evidence>
<evidence type="ECO:0000256" key="7">
    <source>
        <dbReference type="PIRSR" id="PIRSR005096-2"/>
    </source>
</evidence>
<evidence type="ECO:0000313" key="9">
    <source>
        <dbReference type="EMBL" id="AUX27654.1"/>
    </source>
</evidence>
<dbReference type="OrthoDB" id="9779408at2"/>
<protein>
    <recommendedName>
        <fullName evidence="5">Aldose 1-epimerase</fullName>
        <ecNumber evidence="5">5.1.3.3</ecNumber>
    </recommendedName>
</protein>
<dbReference type="Proteomes" id="UP000295781">
    <property type="component" value="Chromosome"/>
</dbReference>
<evidence type="ECO:0000256" key="8">
    <source>
        <dbReference type="PIRSR" id="PIRSR005096-3"/>
    </source>
</evidence>
<evidence type="ECO:0000256" key="1">
    <source>
        <dbReference type="ARBA" id="ARBA00005028"/>
    </source>
</evidence>
<feature type="binding site" evidence="7">
    <location>
        <position position="272"/>
    </location>
    <ligand>
        <name>beta-D-galactose</name>
        <dbReference type="ChEBI" id="CHEBI:27667"/>
    </ligand>
</feature>
<dbReference type="InterPro" id="IPR047215">
    <property type="entry name" value="Galactose_mutarotase-like"/>
</dbReference>
<feature type="binding site" evidence="8">
    <location>
        <begin position="104"/>
        <end position="105"/>
    </location>
    <ligand>
        <name>beta-D-galactose</name>
        <dbReference type="ChEBI" id="CHEBI:27667"/>
    </ligand>
</feature>
<evidence type="ECO:0000256" key="2">
    <source>
        <dbReference type="ARBA" id="ARBA00006206"/>
    </source>
</evidence>
<evidence type="ECO:0000256" key="3">
    <source>
        <dbReference type="ARBA" id="ARBA00023235"/>
    </source>
</evidence>
<evidence type="ECO:0000256" key="5">
    <source>
        <dbReference type="PIRNR" id="PIRNR005096"/>
    </source>
</evidence>
<dbReference type="NCBIfam" id="NF008277">
    <property type="entry name" value="PRK11055.1"/>
    <property type="match status" value="1"/>
</dbReference>
<comment type="catalytic activity">
    <reaction evidence="5">
        <text>alpha-D-glucose = beta-D-glucose</text>
        <dbReference type="Rhea" id="RHEA:10264"/>
        <dbReference type="ChEBI" id="CHEBI:15903"/>
        <dbReference type="ChEBI" id="CHEBI:17925"/>
        <dbReference type="EC" id="5.1.3.3"/>
    </reaction>
</comment>
<gene>
    <name evidence="9" type="ORF">SOCEGT47_082520</name>
</gene>
<dbReference type="AlphaFoldDB" id="A0A4P2QD03"/>
<dbReference type="PIRSF" id="PIRSF005096">
    <property type="entry name" value="GALM"/>
    <property type="match status" value="1"/>
</dbReference>
<dbReference type="SUPFAM" id="SSF74650">
    <property type="entry name" value="Galactose mutarotase-like"/>
    <property type="match status" value="1"/>
</dbReference>
<dbReference type="InterPro" id="IPR011013">
    <property type="entry name" value="Gal_mutarotase_sf_dom"/>
</dbReference>
<accession>A0A4P2QD03</accession>
<sequence>MTPAPAPALTPSVPPPVSDVAPAKPLVITKANHGKIESKDVDIYTLTNANGLVLKVMTYGAIITELHVPDRTGKLADVVVGFEDLDGYLSGNQFFGATVGRVANRIHNAKFKLEGKEHTLTANDKPHHLHGGAKGWDKVVWSAEAAETPDGPSIRLTYVSRDGEEGYPGTVTAKTVYTLTNRDELRVEMEAVTDKATLVNMAHHSYWNLGGHGSGTILDHELTLYADSYTPGDPLVPTGVVTPVKGTPFDFTQSKSIGRDLKAVGGDPVGYDHNFIVRGDPAALRPVARLKDPKSGRVMMLEADQPGVQFYTGNFMNGSKRGKGATYVQHAALCLESQKFPNAINVPAWQKQAILEPGQVYKHTMIHRFTAE</sequence>
<feature type="active site" description="Proton acceptor" evidence="6">
    <location>
        <position position="336"/>
    </location>
</feature>
<keyword evidence="3 5" id="KW-0413">Isomerase</keyword>
<comment type="pathway">
    <text evidence="1 5">Carbohydrate metabolism; hexose metabolism.</text>
</comment>
<dbReference type="InterPro" id="IPR015443">
    <property type="entry name" value="Aldose_1-epimerase"/>
</dbReference>
<dbReference type="Pfam" id="PF01263">
    <property type="entry name" value="Aldose_epim"/>
    <property type="match status" value="1"/>
</dbReference>
<dbReference type="PANTHER" id="PTHR10091">
    <property type="entry name" value="ALDOSE-1-EPIMERASE"/>
    <property type="match status" value="1"/>
</dbReference>
<dbReference type="UniPathway" id="UPA00242"/>
<feature type="binding site" evidence="8">
    <location>
        <begin position="204"/>
        <end position="206"/>
    </location>
    <ligand>
        <name>beta-D-galactose</name>
        <dbReference type="ChEBI" id="CHEBI:27667"/>
    </ligand>
</feature>
<feature type="active site" description="Proton donor" evidence="6">
    <location>
        <position position="204"/>
    </location>
</feature>
<comment type="similarity">
    <text evidence="2 5">Belongs to the aldose epimerase family.</text>
</comment>
<dbReference type="Gene3D" id="2.70.98.10">
    <property type="match status" value="1"/>
</dbReference>
<keyword evidence="4 5" id="KW-0119">Carbohydrate metabolism</keyword>
<organism evidence="9 10">
    <name type="scientific">Sorangium cellulosum</name>
    <name type="common">Polyangium cellulosum</name>
    <dbReference type="NCBI Taxonomy" id="56"/>
    <lineage>
        <taxon>Bacteria</taxon>
        <taxon>Pseudomonadati</taxon>
        <taxon>Myxococcota</taxon>
        <taxon>Polyangia</taxon>
        <taxon>Polyangiales</taxon>
        <taxon>Polyangiaceae</taxon>
        <taxon>Sorangium</taxon>
    </lineage>
</organism>
<dbReference type="PANTHER" id="PTHR10091:SF0">
    <property type="entry name" value="GALACTOSE MUTAROTASE"/>
    <property type="match status" value="1"/>
</dbReference>
<dbReference type="GO" id="GO:0006006">
    <property type="term" value="P:glucose metabolic process"/>
    <property type="evidence" value="ECO:0007669"/>
    <property type="project" value="TreeGrafter"/>
</dbReference>
<name>A0A4P2QD03_SORCE</name>